<organism evidence="1 2">
    <name type="scientific">Belnapia arida</name>
    <dbReference type="NCBI Taxonomy" id="2804533"/>
    <lineage>
        <taxon>Bacteria</taxon>
        <taxon>Pseudomonadati</taxon>
        <taxon>Pseudomonadota</taxon>
        <taxon>Alphaproteobacteria</taxon>
        <taxon>Acetobacterales</taxon>
        <taxon>Roseomonadaceae</taxon>
        <taxon>Belnapia</taxon>
    </lineage>
</organism>
<proteinExistence type="predicted"/>
<dbReference type="Gene3D" id="3.10.450.360">
    <property type="match status" value="1"/>
</dbReference>
<protein>
    <recommendedName>
        <fullName evidence="3">PepSY domain-containing protein</fullName>
    </recommendedName>
</protein>
<sequence length="168" mass="18266">MAYVLKAAAIAAIFAAAVGHNDVQAQSAKLETNQVPPHIAAAARAAGGFEQISEAGVEIESGRMIFEVKGRTREGRVREVDVLMSGEIEEIEEEIQQNEVPPPVMQAVQRWMANFRPNKIERSERPVPGGNGTTFMVYEFEGQHGGMDVDVEVSADGNRLMIVDDTKG</sequence>
<accession>A0ABS1UD65</accession>
<dbReference type="SUPFAM" id="SSF160574">
    <property type="entry name" value="BT0923-like"/>
    <property type="match status" value="1"/>
</dbReference>
<reference evidence="1 2" key="1">
    <citation type="submission" date="2021-01" db="EMBL/GenBank/DDBJ databases">
        <title>Belnapia mucosa sp. nov. and Belnapia arida sp. nov., isolated from the Tabernas Desert (Almeria, Spain).</title>
        <authorList>
            <person name="Molina-Menor E."/>
            <person name="Vidal-Verdu A."/>
            <person name="Calonge A."/>
            <person name="Satari L."/>
            <person name="Pereto J."/>
            <person name="Porcar M."/>
        </authorList>
    </citation>
    <scope>NUCLEOTIDE SEQUENCE [LARGE SCALE GENOMIC DNA]</scope>
    <source>
        <strain evidence="1 2">T18</strain>
    </source>
</reference>
<evidence type="ECO:0008006" key="3">
    <source>
        <dbReference type="Google" id="ProtNLM"/>
    </source>
</evidence>
<keyword evidence="2" id="KW-1185">Reference proteome</keyword>
<dbReference type="Proteomes" id="UP000660885">
    <property type="component" value="Unassembled WGS sequence"/>
</dbReference>
<name>A0ABS1UD65_9PROT</name>
<evidence type="ECO:0000313" key="1">
    <source>
        <dbReference type="EMBL" id="MBL6081191.1"/>
    </source>
</evidence>
<dbReference type="RefSeq" id="WP_202834415.1">
    <property type="nucleotide sequence ID" value="NZ_JAETWB010000023.1"/>
</dbReference>
<gene>
    <name evidence="1" type="ORF">JMJ56_24640</name>
</gene>
<dbReference type="EMBL" id="JAETWB010000023">
    <property type="protein sequence ID" value="MBL6081191.1"/>
    <property type="molecule type" value="Genomic_DNA"/>
</dbReference>
<evidence type="ECO:0000313" key="2">
    <source>
        <dbReference type="Proteomes" id="UP000660885"/>
    </source>
</evidence>
<comment type="caution">
    <text evidence="1">The sequence shown here is derived from an EMBL/GenBank/DDBJ whole genome shotgun (WGS) entry which is preliminary data.</text>
</comment>